<sequence length="248" mass="28226">MGIEEQDEEREVLNSIFPEEITGISIALARILRLTLVFVVVSETEYRVLVSLDMPAEDSEDSEPTTSLFLNVRYPEEYPDVEPILDILTVPGVSAHKYLSVADDRDQLMEGMKEVVQENLGMPMIFTLVSWVREMAEQIAAERKEAADKAQEELALEAEREENKKFQGEPVTPESFTRWREAFRHEMAEAKERAEEERLAEMKKLKVKEEKKLTGKQLWESGMAGKGDEEGDDDDAPVDKMAKMQVAA</sequence>
<organism evidence="4 5">
    <name type="scientific">Ceratocystis fimbriata CBS 114723</name>
    <dbReference type="NCBI Taxonomy" id="1035309"/>
    <lineage>
        <taxon>Eukaryota</taxon>
        <taxon>Fungi</taxon>
        <taxon>Dikarya</taxon>
        <taxon>Ascomycota</taxon>
        <taxon>Pezizomycotina</taxon>
        <taxon>Sordariomycetes</taxon>
        <taxon>Hypocreomycetidae</taxon>
        <taxon>Microascales</taxon>
        <taxon>Ceratocystidaceae</taxon>
        <taxon>Ceratocystis</taxon>
    </lineage>
</organism>
<feature type="domain" description="RWD" evidence="3">
    <location>
        <begin position="8"/>
        <end position="139"/>
    </location>
</feature>
<dbReference type="OrthoDB" id="277175at2759"/>
<evidence type="ECO:0000313" key="4">
    <source>
        <dbReference type="EMBL" id="PHH56072.1"/>
    </source>
</evidence>
<dbReference type="STRING" id="1035309.A0A2C5XL92"/>
<dbReference type="SMART" id="SM00591">
    <property type="entry name" value="RWD"/>
    <property type="match status" value="1"/>
</dbReference>
<evidence type="ECO:0000259" key="3">
    <source>
        <dbReference type="PROSITE" id="PS50908"/>
    </source>
</evidence>
<reference evidence="4 5" key="2">
    <citation type="journal article" date="2013" name="IMA Fungus">
        <title>IMA Genome-F 1: Ceratocystis fimbriata: Draft nuclear genome sequence for the plant pathogen, Ceratocystis fimbriata.</title>
        <authorList>
            <person name="Wilken P.M."/>
            <person name="Steenkamp E.T."/>
            <person name="Wingfield M.J."/>
            <person name="de Beer Z.W."/>
            <person name="Wingfield B.D."/>
        </authorList>
    </citation>
    <scope>NUCLEOTIDE SEQUENCE [LARGE SCALE GENOMIC DNA]</scope>
    <source>
        <strain evidence="4 5">CBS 114723</strain>
    </source>
</reference>
<dbReference type="InterPro" id="IPR040213">
    <property type="entry name" value="GIR2-like"/>
</dbReference>
<dbReference type="PROSITE" id="PS50908">
    <property type="entry name" value="RWD"/>
    <property type="match status" value="1"/>
</dbReference>
<evidence type="ECO:0000256" key="1">
    <source>
        <dbReference type="SAM" id="Coils"/>
    </source>
</evidence>
<dbReference type="Gene3D" id="3.10.110.10">
    <property type="entry name" value="Ubiquitin Conjugating Enzyme"/>
    <property type="match status" value="1"/>
</dbReference>
<dbReference type="PANTHER" id="PTHR12292">
    <property type="entry name" value="RWD DOMAIN-CONTAINING PROTEIN"/>
    <property type="match status" value="1"/>
</dbReference>
<comment type="caution">
    <text evidence="4">The sequence shown here is derived from an EMBL/GenBank/DDBJ whole genome shotgun (WGS) entry which is preliminary data.</text>
</comment>
<dbReference type="EMBL" id="APWK03000004">
    <property type="protein sequence ID" value="PHH56072.1"/>
    <property type="molecule type" value="Genomic_DNA"/>
</dbReference>
<dbReference type="Pfam" id="PF05773">
    <property type="entry name" value="RWD"/>
    <property type="match status" value="1"/>
</dbReference>
<reference evidence="4 5" key="1">
    <citation type="journal article" date="2013" name="Fungal Biol.">
        <title>Analysis of microsatellite markers in the genome of the plant pathogen Ceratocystis fimbriata.</title>
        <authorList>
            <person name="Simpson M.C."/>
            <person name="Wilken P.M."/>
            <person name="Coetzee M.P."/>
            <person name="Wingfield M.J."/>
            <person name="Wingfield B.D."/>
        </authorList>
    </citation>
    <scope>NUCLEOTIDE SEQUENCE [LARGE SCALE GENOMIC DNA]</scope>
    <source>
        <strain evidence="4 5">CBS 114723</strain>
    </source>
</reference>
<keyword evidence="5" id="KW-1185">Reference proteome</keyword>
<dbReference type="AlphaFoldDB" id="A0A2C5XL92"/>
<dbReference type="InterPro" id="IPR016135">
    <property type="entry name" value="UBQ-conjugating_enzyme/RWD"/>
</dbReference>
<evidence type="ECO:0000256" key="2">
    <source>
        <dbReference type="SAM" id="MobiDB-lite"/>
    </source>
</evidence>
<dbReference type="SUPFAM" id="SSF54495">
    <property type="entry name" value="UBC-like"/>
    <property type="match status" value="1"/>
</dbReference>
<proteinExistence type="predicted"/>
<protein>
    <submittedName>
        <fullName evidence="4">RWD domain-containing protein 1</fullName>
    </submittedName>
</protein>
<feature type="coiled-coil region" evidence="1">
    <location>
        <begin position="132"/>
        <end position="212"/>
    </location>
</feature>
<keyword evidence="1" id="KW-0175">Coiled coil</keyword>
<feature type="region of interest" description="Disordered" evidence="2">
    <location>
        <begin position="216"/>
        <end position="248"/>
    </location>
</feature>
<accession>A0A2C5XL92</accession>
<dbReference type="Proteomes" id="UP000222788">
    <property type="component" value="Unassembled WGS sequence"/>
</dbReference>
<dbReference type="CDD" id="cd23823">
    <property type="entry name" value="RWD_GCN2"/>
    <property type="match status" value="1"/>
</dbReference>
<name>A0A2C5XL92_9PEZI</name>
<gene>
    <name evidence="4" type="primary">RWDD1</name>
    <name evidence="4" type="ORF">CFIMG_008130RA00001</name>
</gene>
<evidence type="ECO:0000313" key="5">
    <source>
        <dbReference type="Proteomes" id="UP000222788"/>
    </source>
</evidence>
<dbReference type="InterPro" id="IPR006575">
    <property type="entry name" value="RWD_dom"/>
</dbReference>